<dbReference type="Pfam" id="PF00067">
    <property type="entry name" value="p450"/>
    <property type="match status" value="1"/>
</dbReference>
<dbReference type="GO" id="GO:0006631">
    <property type="term" value="P:fatty acid metabolic process"/>
    <property type="evidence" value="ECO:0007669"/>
    <property type="project" value="UniProtKB-ARBA"/>
</dbReference>
<comment type="similarity">
    <text evidence="1">Belongs to the cytochrome P450 family.</text>
</comment>
<keyword evidence="3 6" id="KW-0479">Metal-binding</keyword>
<feature type="compositionally biased region" description="Low complexity" evidence="7">
    <location>
        <begin position="1"/>
        <end position="22"/>
    </location>
</feature>
<dbReference type="GO" id="GO:0005506">
    <property type="term" value="F:iron ion binding"/>
    <property type="evidence" value="ECO:0007669"/>
    <property type="project" value="InterPro"/>
</dbReference>
<dbReference type="GeneID" id="115969245"/>
<gene>
    <name evidence="8" type="primary">LOC115969245</name>
</gene>
<dbReference type="EMBL" id="LRBV02000011">
    <property type="status" value="NOT_ANNOTATED_CDS"/>
    <property type="molecule type" value="Genomic_DNA"/>
</dbReference>
<feature type="binding site" description="axial binding residue" evidence="6">
    <location>
        <position position="446"/>
    </location>
    <ligand>
        <name>heme</name>
        <dbReference type="ChEBI" id="CHEBI:30413"/>
    </ligand>
    <ligandPart>
        <name>Fe</name>
        <dbReference type="ChEBI" id="CHEBI:18248"/>
    </ligandPart>
</feature>
<dbReference type="PANTHER" id="PTHR24286:SF302">
    <property type="entry name" value="ALLENE OXIDE SYNTHASE 2"/>
    <property type="match status" value="1"/>
</dbReference>
<comment type="cofactor">
    <cofactor evidence="6">
        <name>heme</name>
        <dbReference type="ChEBI" id="CHEBI:30413"/>
    </cofactor>
</comment>
<dbReference type="InParanoid" id="A0A7N2MYD0"/>
<dbReference type="GO" id="GO:0020037">
    <property type="term" value="F:heme binding"/>
    <property type="evidence" value="ECO:0007669"/>
    <property type="project" value="InterPro"/>
</dbReference>
<keyword evidence="2 6" id="KW-0349">Heme</keyword>
<accession>A0A7N2MYD0</accession>
<proteinExistence type="inferred from homology"/>
<dbReference type="Gene3D" id="1.10.630.10">
    <property type="entry name" value="Cytochrome P450"/>
    <property type="match status" value="1"/>
</dbReference>
<organism evidence="8 9">
    <name type="scientific">Quercus lobata</name>
    <name type="common">Valley oak</name>
    <dbReference type="NCBI Taxonomy" id="97700"/>
    <lineage>
        <taxon>Eukaryota</taxon>
        <taxon>Viridiplantae</taxon>
        <taxon>Streptophyta</taxon>
        <taxon>Embryophyta</taxon>
        <taxon>Tracheophyta</taxon>
        <taxon>Spermatophyta</taxon>
        <taxon>Magnoliopsida</taxon>
        <taxon>eudicotyledons</taxon>
        <taxon>Gunneridae</taxon>
        <taxon>Pentapetalae</taxon>
        <taxon>rosids</taxon>
        <taxon>fabids</taxon>
        <taxon>Fagales</taxon>
        <taxon>Fagaceae</taxon>
        <taxon>Quercus</taxon>
    </lineage>
</organism>
<dbReference type="InterPro" id="IPR001128">
    <property type="entry name" value="Cyt_P450"/>
</dbReference>
<evidence type="ECO:0000256" key="1">
    <source>
        <dbReference type="ARBA" id="ARBA00010617"/>
    </source>
</evidence>
<evidence type="ECO:0000256" key="5">
    <source>
        <dbReference type="ARBA" id="ARBA00023239"/>
    </source>
</evidence>
<feature type="region of interest" description="Disordered" evidence="7">
    <location>
        <begin position="1"/>
        <end position="26"/>
    </location>
</feature>
<evidence type="ECO:0000256" key="6">
    <source>
        <dbReference type="PIRSR" id="PIRSR602403-1"/>
    </source>
</evidence>
<keyword evidence="4 6" id="KW-0408">Iron</keyword>
<sequence>MSSNSSSSPSKLQSSSSNGSPSTDLPLKPIPGNYGLPFFGPIKDRLDYFYRQGKDTFFQTRIQEYQSTVFRTNMPPGPFISSNSNVIALLDAISFPILFDTSKVQKLNVLDGTYMPSTAYFGGYRVCAFLDPSEPKHARLKGLFFSILASRHDKFIPLFRSCLSELFINIEDQVSDKGKSYFNTLSDSMSFDFVFRLFCDQNPLDTSIGSKGPILFDIWMFFQLAPLMTLGLPKLFNFLEDLLLHSIPLPPFLVKSSYKKLYNAFYESMSSSIFDEAQQRGIKRNEACHNLVFMAGFNAYGGMKTLFPALIKWVGLAGEKLHRQLCDEIRTIVRAEGGVTLSALDKMTLTKSVVYEALRIEPPVPFQYGKAKENLVVNNHDAAFEIKKGEMIFGYQPFATKDPKVFENPEEFVGHRFVGEGEKLLKYVYWSNGREIDDPTVENKQCPGKDLVLLLSRVMLVELFLRYDTFTIDAGTLPLGSSATFTSLTRATSI</sequence>
<protein>
    <recommendedName>
        <fullName evidence="10">Allene oxide synthase</fullName>
    </recommendedName>
</protein>
<evidence type="ECO:0000256" key="4">
    <source>
        <dbReference type="ARBA" id="ARBA00023004"/>
    </source>
</evidence>
<evidence type="ECO:0000313" key="9">
    <source>
        <dbReference type="Proteomes" id="UP000594261"/>
    </source>
</evidence>
<evidence type="ECO:0000256" key="7">
    <source>
        <dbReference type="SAM" id="MobiDB-lite"/>
    </source>
</evidence>
<dbReference type="PANTHER" id="PTHR24286">
    <property type="entry name" value="CYTOCHROME P450 26"/>
    <property type="match status" value="1"/>
</dbReference>
<reference evidence="8" key="2">
    <citation type="submission" date="2021-01" db="UniProtKB">
        <authorList>
            <consortium name="EnsemblPlants"/>
        </authorList>
    </citation>
    <scope>IDENTIFICATION</scope>
</reference>
<dbReference type="AlphaFoldDB" id="A0A7N2MYD0"/>
<dbReference type="RefSeq" id="XP_030944712.1">
    <property type="nucleotide sequence ID" value="XM_031088852.1"/>
</dbReference>
<dbReference type="FunFam" id="1.10.630.10:FF:000024">
    <property type="entry name" value="Allene oxide synthase, chloroplastic"/>
    <property type="match status" value="1"/>
</dbReference>
<dbReference type="GO" id="GO:0004497">
    <property type="term" value="F:monooxygenase activity"/>
    <property type="evidence" value="ECO:0007669"/>
    <property type="project" value="InterPro"/>
</dbReference>
<name>A0A7N2MYD0_QUELO</name>
<evidence type="ECO:0000256" key="3">
    <source>
        <dbReference type="ARBA" id="ARBA00022723"/>
    </source>
</evidence>
<dbReference type="EnsemblPlants" id="QL11p039432:mrna">
    <property type="protein sequence ID" value="QL11p039432:mrna:CDS:1"/>
    <property type="gene ID" value="QL11p039432"/>
</dbReference>
<evidence type="ECO:0000256" key="2">
    <source>
        <dbReference type="ARBA" id="ARBA00022617"/>
    </source>
</evidence>
<dbReference type="GO" id="GO:0016705">
    <property type="term" value="F:oxidoreductase activity, acting on paired donors, with incorporation or reduction of molecular oxygen"/>
    <property type="evidence" value="ECO:0007669"/>
    <property type="project" value="InterPro"/>
</dbReference>
<dbReference type="InterPro" id="IPR002403">
    <property type="entry name" value="Cyt_P450_E_grp-IV"/>
</dbReference>
<keyword evidence="9" id="KW-1185">Reference proteome</keyword>
<evidence type="ECO:0008006" key="10">
    <source>
        <dbReference type="Google" id="ProtNLM"/>
    </source>
</evidence>
<keyword evidence="5" id="KW-0456">Lyase</keyword>
<dbReference type="GO" id="GO:0016125">
    <property type="term" value="P:sterol metabolic process"/>
    <property type="evidence" value="ECO:0007669"/>
    <property type="project" value="TreeGrafter"/>
</dbReference>
<reference evidence="8 9" key="1">
    <citation type="journal article" date="2016" name="G3 (Bethesda)">
        <title>First Draft Assembly and Annotation of the Genome of a California Endemic Oak Quercus lobata Nee (Fagaceae).</title>
        <authorList>
            <person name="Sork V.L."/>
            <person name="Fitz-Gibbon S.T."/>
            <person name="Puiu D."/>
            <person name="Crepeau M."/>
            <person name="Gugger P.F."/>
            <person name="Sherman R."/>
            <person name="Stevens K."/>
            <person name="Langley C.H."/>
            <person name="Pellegrini M."/>
            <person name="Salzberg S.L."/>
        </authorList>
    </citation>
    <scope>NUCLEOTIDE SEQUENCE [LARGE SCALE GENOMIC DNA]</scope>
    <source>
        <strain evidence="8 9">cv. SW786</strain>
    </source>
</reference>
<dbReference type="PRINTS" id="PR00465">
    <property type="entry name" value="EP450IV"/>
</dbReference>
<dbReference type="OrthoDB" id="2789670at2759"/>
<dbReference type="Proteomes" id="UP000594261">
    <property type="component" value="Chromosome 11"/>
</dbReference>
<dbReference type="OMA" id="VYWSNER"/>
<evidence type="ECO:0000313" key="8">
    <source>
        <dbReference type="EnsemblPlants" id="QL11p039432:mrna:CDS:1"/>
    </source>
</evidence>
<dbReference type="InterPro" id="IPR036396">
    <property type="entry name" value="Cyt_P450_sf"/>
</dbReference>
<dbReference type="GO" id="GO:0016829">
    <property type="term" value="F:lyase activity"/>
    <property type="evidence" value="ECO:0007669"/>
    <property type="project" value="UniProtKB-KW"/>
</dbReference>
<dbReference type="CDD" id="cd11071">
    <property type="entry name" value="CYP74"/>
    <property type="match status" value="1"/>
</dbReference>
<dbReference type="KEGG" id="qlo:115969245"/>
<dbReference type="Gramene" id="QL11p039432:mrna">
    <property type="protein sequence ID" value="QL11p039432:mrna:CDS:1"/>
    <property type="gene ID" value="QL11p039432"/>
</dbReference>
<dbReference type="SUPFAM" id="SSF48264">
    <property type="entry name" value="Cytochrome P450"/>
    <property type="match status" value="1"/>
</dbReference>